<sequence length="137" mass="16283">MKKLDSKGLFNIFSQGDEVIYEEHGIPQALDNDFVLFGTVIRGVENYFIIDKIYSYKFGQEYDSVSDSIKMKYFNALIKYLERIDITQSDTLSDLLDEFEPQVVKNVLQELLDFYEEKEVYEQCVIIFKFFDIFFKK</sequence>
<organism evidence="1">
    <name type="scientific">uncultured Caudovirales phage</name>
    <dbReference type="NCBI Taxonomy" id="2100421"/>
    <lineage>
        <taxon>Viruses</taxon>
        <taxon>Duplodnaviria</taxon>
        <taxon>Heunggongvirae</taxon>
        <taxon>Uroviricota</taxon>
        <taxon>Caudoviricetes</taxon>
        <taxon>Peduoviridae</taxon>
        <taxon>Maltschvirus</taxon>
        <taxon>Maltschvirus maltsch</taxon>
    </lineage>
</organism>
<evidence type="ECO:0000313" key="1">
    <source>
        <dbReference type="EMBL" id="CAB4125258.1"/>
    </source>
</evidence>
<gene>
    <name evidence="1" type="ORF">UFOVP54_94</name>
</gene>
<protein>
    <submittedName>
        <fullName evidence="1">Uncharacterized protein</fullName>
    </submittedName>
</protein>
<accession>A0A6J5KS36</accession>
<name>A0A6J5KS36_9CAUD</name>
<reference evidence="1" key="1">
    <citation type="submission" date="2020-04" db="EMBL/GenBank/DDBJ databases">
        <authorList>
            <person name="Chiriac C."/>
            <person name="Salcher M."/>
            <person name="Ghai R."/>
            <person name="Kavagutti S V."/>
        </authorList>
    </citation>
    <scope>NUCLEOTIDE SEQUENCE</scope>
</reference>
<proteinExistence type="predicted"/>
<dbReference type="EMBL" id="LR796188">
    <property type="protein sequence ID" value="CAB4125258.1"/>
    <property type="molecule type" value="Genomic_DNA"/>
</dbReference>